<gene>
    <name evidence="3" type="ORF">F6X42_33520</name>
</gene>
<keyword evidence="2" id="KW-0472">Membrane</keyword>
<dbReference type="EMBL" id="VZQQ01000051">
    <property type="protein sequence ID" value="MBC8751289.1"/>
    <property type="molecule type" value="Genomic_DNA"/>
</dbReference>
<reference evidence="3 4" key="1">
    <citation type="submission" date="2019-09" db="EMBL/GenBank/DDBJ databases">
        <title>Paraburkholderia podalyriae sp. nov., A South African Podalyria-associated rhizobium.</title>
        <authorList>
            <person name="Mavima L."/>
            <person name="Beukes C.W."/>
            <person name="Palmer M."/>
            <person name="De Meyer S.E."/>
            <person name="James E.K."/>
            <person name="Maluk M."/>
            <person name="Avontuur J.R."/>
            <person name="Chan W.Y."/>
            <person name="Venter S.N."/>
            <person name="Steenkamp E.T."/>
        </authorList>
    </citation>
    <scope>NUCLEOTIDE SEQUENCE [LARGE SCALE GENOMIC DNA]</scope>
    <source>
        <strain evidence="3 4">WC7.3b</strain>
    </source>
</reference>
<dbReference type="Proteomes" id="UP000736373">
    <property type="component" value="Unassembled WGS sequence"/>
</dbReference>
<feature type="coiled-coil region" evidence="1">
    <location>
        <begin position="274"/>
        <end position="301"/>
    </location>
</feature>
<dbReference type="RefSeq" id="WP_187638224.1">
    <property type="nucleotide sequence ID" value="NZ_VZQQ01000051.1"/>
</dbReference>
<evidence type="ECO:0000256" key="2">
    <source>
        <dbReference type="SAM" id="Phobius"/>
    </source>
</evidence>
<name>A0ABR7PYC5_9BURK</name>
<evidence type="ECO:0000256" key="1">
    <source>
        <dbReference type="SAM" id="Coils"/>
    </source>
</evidence>
<keyword evidence="4" id="KW-1185">Reference proteome</keyword>
<proteinExistence type="predicted"/>
<keyword evidence="2" id="KW-0812">Transmembrane</keyword>
<keyword evidence="1" id="KW-0175">Coiled coil</keyword>
<evidence type="ECO:0000313" key="3">
    <source>
        <dbReference type="EMBL" id="MBC8751289.1"/>
    </source>
</evidence>
<sequence length="302" mass="32934">MDWVASGLDGLTSLLAAVPNVVWSGIVGSLITVIGVLVTNFGLSRRHREQLQHTAEENARKLTHDASESALDRKMKLKRDVYIPAIEAVYSATSSFGALADPSNLRSDIQQNFVEAVGSISKVNAVGSLESVAAVGALLQRLLSVNLELSVKRNAIEVVYGQLQANARTVTRAVEEHGRWVQVQTSMLFEGPPVPEKWNFVANQIGFQQGQINLWTAKQTASSRELQLAQLAFLRVMAKSQPKLTDASITASVALRDELGMLDGSQGQLRQTLAENGELARKALEEAIARAEQEIGKSERWH</sequence>
<comment type="caution">
    <text evidence="3">The sequence shown here is derived from an EMBL/GenBank/DDBJ whole genome shotgun (WGS) entry which is preliminary data.</text>
</comment>
<keyword evidence="2" id="KW-1133">Transmembrane helix</keyword>
<feature type="transmembrane region" description="Helical" evidence="2">
    <location>
        <begin position="20"/>
        <end position="43"/>
    </location>
</feature>
<organism evidence="3 4">
    <name type="scientific">Paraburkholderia podalyriae</name>
    <dbReference type="NCBI Taxonomy" id="1938811"/>
    <lineage>
        <taxon>Bacteria</taxon>
        <taxon>Pseudomonadati</taxon>
        <taxon>Pseudomonadota</taxon>
        <taxon>Betaproteobacteria</taxon>
        <taxon>Burkholderiales</taxon>
        <taxon>Burkholderiaceae</taxon>
        <taxon>Paraburkholderia</taxon>
    </lineage>
</organism>
<protein>
    <submittedName>
        <fullName evidence="3">Uncharacterized protein</fullName>
    </submittedName>
</protein>
<accession>A0ABR7PYC5</accession>
<evidence type="ECO:0000313" key="4">
    <source>
        <dbReference type="Proteomes" id="UP000736373"/>
    </source>
</evidence>